<evidence type="ECO:0000313" key="2">
    <source>
        <dbReference type="EMBL" id="EKG10125.1"/>
    </source>
</evidence>
<dbReference type="HOGENOM" id="CLU_3019903_0_0_1"/>
<sequence>MISAPQQNHRTSTCGLRRHQLSTRDPILCRKPPCSASCRGSPRASASPPGCHPSPER</sequence>
<dbReference type="InParanoid" id="K2S0B3"/>
<comment type="caution">
    <text evidence="2">The sequence shown here is derived from an EMBL/GenBank/DDBJ whole genome shotgun (WGS) entry which is preliminary data.</text>
</comment>
<gene>
    <name evidence="2" type="ORF">MPH_12725</name>
</gene>
<evidence type="ECO:0000313" key="3">
    <source>
        <dbReference type="Proteomes" id="UP000007129"/>
    </source>
</evidence>
<feature type="non-terminal residue" evidence="2">
    <location>
        <position position="57"/>
    </location>
</feature>
<dbReference type="AlphaFoldDB" id="K2S0B3"/>
<organism evidence="2 3">
    <name type="scientific">Macrophomina phaseolina (strain MS6)</name>
    <name type="common">Charcoal rot fungus</name>
    <dbReference type="NCBI Taxonomy" id="1126212"/>
    <lineage>
        <taxon>Eukaryota</taxon>
        <taxon>Fungi</taxon>
        <taxon>Dikarya</taxon>
        <taxon>Ascomycota</taxon>
        <taxon>Pezizomycotina</taxon>
        <taxon>Dothideomycetes</taxon>
        <taxon>Dothideomycetes incertae sedis</taxon>
        <taxon>Botryosphaeriales</taxon>
        <taxon>Botryosphaeriaceae</taxon>
        <taxon>Macrophomina</taxon>
    </lineage>
</organism>
<feature type="region of interest" description="Disordered" evidence="1">
    <location>
        <begin position="34"/>
        <end position="57"/>
    </location>
</feature>
<accession>K2S0B3</accession>
<evidence type="ECO:0000256" key="1">
    <source>
        <dbReference type="SAM" id="MobiDB-lite"/>
    </source>
</evidence>
<name>K2S0B3_MACPH</name>
<protein>
    <submittedName>
        <fullName evidence="2">Uncharacterized protein</fullName>
    </submittedName>
</protein>
<dbReference type="Proteomes" id="UP000007129">
    <property type="component" value="Unassembled WGS sequence"/>
</dbReference>
<reference evidence="2 3" key="1">
    <citation type="journal article" date="2012" name="BMC Genomics">
        <title>Tools to kill: Genome of one of the most destructive plant pathogenic fungi Macrophomina phaseolina.</title>
        <authorList>
            <person name="Islam M.S."/>
            <person name="Haque M.S."/>
            <person name="Islam M.M."/>
            <person name="Emdad E.M."/>
            <person name="Halim A."/>
            <person name="Hossen Q.M.M."/>
            <person name="Hossain M.Z."/>
            <person name="Ahmed B."/>
            <person name="Rahim S."/>
            <person name="Rahman M.S."/>
            <person name="Alam M.M."/>
            <person name="Hou S."/>
            <person name="Wan X."/>
            <person name="Saito J.A."/>
            <person name="Alam M."/>
        </authorList>
    </citation>
    <scope>NUCLEOTIDE SEQUENCE [LARGE SCALE GENOMIC DNA]</scope>
    <source>
        <strain evidence="2 3">MS6</strain>
    </source>
</reference>
<dbReference type="EMBL" id="AHHD01000526">
    <property type="protein sequence ID" value="EKG10125.1"/>
    <property type="molecule type" value="Genomic_DNA"/>
</dbReference>
<proteinExistence type="predicted"/>
<dbReference type="VEuPathDB" id="FungiDB:MPH_12725"/>